<dbReference type="InterPro" id="IPR039421">
    <property type="entry name" value="Type_1_exporter"/>
</dbReference>
<keyword evidence="4" id="KW-0547">Nucleotide-binding</keyword>
<name>A0A9P6MSN0_9FUNG</name>
<evidence type="ECO:0000256" key="5">
    <source>
        <dbReference type="ARBA" id="ARBA00022840"/>
    </source>
</evidence>
<keyword evidence="5" id="KW-0067">ATP-binding</keyword>
<dbReference type="InterPro" id="IPR017871">
    <property type="entry name" value="ABC_transporter-like_CS"/>
</dbReference>
<keyword evidence="6 10" id="KW-1133">Transmembrane helix</keyword>
<sequence length="922" mass="102599">MATITTLWSANASEAETALSVVLLSFAAGITLYSKRDFSQESSLKKTQTALETESVSEKTEAKNKENSKMSGDLESQELRPIYHVLVRLYQAMAATYLLDLGLIGYVVYTTGTPTSLPLLAAKVLAWIAFTSNWICLRSGESTVGQKYLLAAHAFGWVAFIGSSFLARSIFAYGWNLIASGALFENDTKVDPWKTLVATVTLSDQVQFGIFLARYMLLFVASMISVMCLCGVFITDDLKVPKTLFRNPLASDKSREEPEISSSQKERLKELDEEEKAEAEAFKGFWRKIKLAILLSYPWGERRLQFFIFVKVLLMIVDRAINLLVPMQTERILRSLTQDGNDSFKISKFDAWSIVVYILYSYLQRYTSFLSIIQRLVWEPVSEYSSTSITLRFFEHVHGLSMQFHMDRKSGELMQIMNRGVDAMQSVSSTVLFRLVPTIADVVIAIVYFWVAWGWKFGAIVSFNSALYLIVSAYTTKRRSRFYRDWIEIDDGSHGRAVDSLVNFETVKYFTAESFEVGQYRKGLEKSRGKSFDMSITYELLDMLETAVWTMNSLVGCMLCAYEISRGERSVDSMAWYFKSLRSNFVSMEKILKLLEQEPTVKDVPDAEPLVVAGGEIVFDNVCFQYSEDKKGLKNISFIAPKGKTVAIVGPTGSGKSTLLRLAFRFWDPTSGRILIDGQNIAEKTQQSVREQIGVVPQEAVLFDNSISYNINYGRVNASKEDITNAAKAAQIHESIIKFKDGYETTVGERGAKLSGGEKQRIALARTILKNPPIVLLDEATSALDSATESQIQSALARMTENRTTLVVAHRLSTIMNADLILCIRDGEIVERGTHAELIQKALENGGEGEYYKMWKIQLGEPTSSNASTIADGESTPKSDNLDVGILGDNGSSVESDVINAKDTSISGVVSGGVTCTDSASA</sequence>
<dbReference type="PROSITE" id="PS50929">
    <property type="entry name" value="ABC_TM1F"/>
    <property type="match status" value="1"/>
</dbReference>
<evidence type="ECO:0000259" key="12">
    <source>
        <dbReference type="PROSITE" id="PS50929"/>
    </source>
</evidence>
<evidence type="ECO:0000256" key="7">
    <source>
        <dbReference type="ARBA" id="ARBA00023136"/>
    </source>
</evidence>
<protein>
    <submittedName>
        <fullName evidence="13">Homocysteine S-methyltransferase 1</fullName>
    </submittedName>
</protein>
<dbReference type="Gene3D" id="1.20.1560.10">
    <property type="entry name" value="ABC transporter type 1, transmembrane domain"/>
    <property type="match status" value="1"/>
</dbReference>
<accession>A0A9P6MSN0</accession>
<dbReference type="AlphaFoldDB" id="A0A9P6MSN0"/>
<dbReference type="GO" id="GO:0016887">
    <property type="term" value="F:ATP hydrolysis activity"/>
    <property type="evidence" value="ECO:0007669"/>
    <property type="project" value="InterPro"/>
</dbReference>
<feature type="transmembrane region" description="Helical" evidence="10">
    <location>
        <begin position="212"/>
        <end position="234"/>
    </location>
</feature>
<reference evidence="13" key="1">
    <citation type="journal article" date="2020" name="Fungal Divers.">
        <title>Resolving the Mortierellaceae phylogeny through synthesis of multi-gene phylogenetics and phylogenomics.</title>
        <authorList>
            <person name="Vandepol N."/>
            <person name="Liber J."/>
            <person name="Desiro A."/>
            <person name="Na H."/>
            <person name="Kennedy M."/>
            <person name="Barry K."/>
            <person name="Grigoriev I.V."/>
            <person name="Miller A.N."/>
            <person name="O'Donnell K."/>
            <person name="Stajich J.E."/>
            <person name="Bonito G."/>
        </authorList>
    </citation>
    <scope>NUCLEOTIDE SEQUENCE</scope>
    <source>
        <strain evidence="13">NRRL 2769</strain>
    </source>
</reference>
<proteinExistence type="inferred from homology"/>
<organism evidence="13 14">
    <name type="scientific">Entomortierella chlamydospora</name>
    <dbReference type="NCBI Taxonomy" id="101097"/>
    <lineage>
        <taxon>Eukaryota</taxon>
        <taxon>Fungi</taxon>
        <taxon>Fungi incertae sedis</taxon>
        <taxon>Mucoromycota</taxon>
        <taxon>Mortierellomycotina</taxon>
        <taxon>Mortierellomycetes</taxon>
        <taxon>Mortierellales</taxon>
        <taxon>Mortierellaceae</taxon>
        <taxon>Entomortierella</taxon>
    </lineage>
</organism>
<evidence type="ECO:0000256" key="4">
    <source>
        <dbReference type="ARBA" id="ARBA00022741"/>
    </source>
</evidence>
<dbReference type="PROSITE" id="PS50893">
    <property type="entry name" value="ABC_TRANSPORTER_2"/>
    <property type="match status" value="1"/>
</dbReference>
<evidence type="ECO:0000256" key="10">
    <source>
        <dbReference type="SAM" id="Phobius"/>
    </source>
</evidence>
<dbReference type="InterPro" id="IPR011527">
    <property type="entry name" value="ABC1_TM_dom"/>
</dbReference>
<dbReference type="GO" id="GO:0140359">
    <property type="term" value="F:ABC-type transporter activity"/>
    <property type="evidence" value="ECO:0007669"/>
    <property type="project" value="InterPro"/>
</dbReference>
<feature type="compositionally biased region" description="Basic and acidic residues" evidence="9">
    <location>
        <begin position="56"/>
        <end position="68"/>
    </location>
</feature>
<dbReference type="SMART" id="SM00382">
    <property type="entry name" value="AAA"/>
    <property type="match status" value="1"/>
</dbReference>
<evidence type="ECO:0000313" key="13">
    <source>
        <dbReference type="EMBL" id="KAG0012195.1"/>
    </source>
</evidence>
<dbReference type="EMBL" id="JAAAID010001022">
    <property type="protein sequence ID" value="KAG0012195.1"/>
    <property type="molecule type" value="Genomic_DNA"/>
</dbReference>
<feature type="region of interest" description="Disordered" evidence="9">
    <location>
        <begin position="863"/>
        <end position="884"/>
    </location>
</feature>
<dbReference type="InterPro" id="IPR003439">
    <property type="entry name" value="ABC_transporter-like_ATP-bd"/>
</dbReference>
<feature type="transmembrane region" description="Helical" evidence="10">
    <location>
        <begin position="431"/>
        <end position="451"/>
    </location>
</feature>
<evidence type="ECO:0000313" key="14">
    <source>
        <dbReference type="Proteomes" id="UP000703661"/>
    </source>
</evidence>
<dbReference type="GO" id="GO:0005524">
    <property type="term" value="F:ATP binding"/>
    <property type="evidence" value="ECO:0007669"/>
    <property type="project" value="UniProtKB-KW"/>
</dbReference>
<dbReference type="SUPFAM" id="SSF90123">
    <property type="entry name" value="ABC transporter transmembrane region"/>
    <property type="match status" value="1"/>
</dbReference>
<dbReference type="PANTHER" id="PTHR24221:SF654">
    <property type="entry name" value="ATP-BINDING CASSETTE SUB-FAMILY B MEMBER 6"/>
    <property type="match status" value="1"/>
</dbReference>
<evidence type="ECO:0000256" key="1">
    <source>
        <dbReference type="ARBA" id="ARBA00004141"/>
    </source>
</evidence>
<dbReference type="FunFam" id="3.40.50.300:FF:000287">
    <property type="entry name" value="Multidrug ABC transporter ATP-binding protein"/>
    <property type="match status" value="1"/>
</dbReference>
<keyword evidence="14" id="KW-1185">Reference proteome</keyword>
<dbReference type="InterPro" id="IPR003593">
    <property type="entry name" value="AAA+_ATPase"/>
</dbReference>
<dbReference type="InterPro" id="IPR027417">
    <property type="entry name" value="P-loop_NTPase"/>
</dbReference>
<keyword evidence="2" id="KW-0813">Transport</keyword>
<comment type="subcellular location">
    <subcellularLocation>
        <location evidence="1">Membrane</location>
        <topology evidence="1">Multi-pass membrane protein</topology>
    </subcellularLocation>
</comment>
<evidence type="ECO:0000259" key="11">
    <source>
        <dbReference type="PROSITE" id="PS50893"/>
    </source>
</evidence>
<dbReference type="InterPro" id="IPR036640">
    <property type="entry name" value="ABC1_TM_sf"/>
</dbReference>
<feature type="transmembrane region" description="Helical" evidence="10">
    <location>
        <begin position="457"/>
        <end position="475"/>
    </location>
</feature>
<feature type="domain" description="ABC transporter" evidence="11">
    <location>
        <begin position="617"/>
        <end position="851"/>
    </location>
</feature>
<feature type="transmembrane region" description="Helical" evidence="10">
    <location>
        <begin position="89"/>
        <end position="109"/>
    </location>
</feature>
<dbReference type="Pfam" id="PF00005">
    <property type="entry name" value="ABC_tran"/>
    <property type="match status" value="1"/>
</dbReference>
<feature type="transmembrane region" description="Helical" evidence="10">
    <location>
        <begin position="115"/>
        <end position="136"/>
    </location>
</feature>
<keyword evidence="3 10" id="KW-0812">Transmembrane</keyword>
<evidence type="ECO:0000256" key="3">
    <source>
        <dbReference type="ARBA" id="ARBA00022692"/>
    </source>
</evidence>
<dbReference type="PROSITE" id="PS00211">
    <property type="entry name" value="ABC_TRANSPORTER_1"/>
    <property type="match status" value="1"/>
</dbReference>
<feature type="region of interest" description="Disordered" evidence="9">
    <location>
        <begin position="49"/>
        <end position="73"/>
    </location>
</feature>
<comment type="similarity">
    <text evidence="8">Belongs to the ABC transporter superfamily. ABCB family. Heavy Metal importer (TC 3.A.1.210) subfamily.</text>
</comment>
<dbReference type="Pfam" id="PF00664">
    <property type="entry name" value="ABC_membrane"/>
    <property type="match status" value="1"/>
</dbReference>
<dbReference type="Gene3D" id="3.40.50.300">
    <property type="entry name" value="P-loop containing nucleotide triphosphate hydrolases"/>
    <property type="match status" value="1"/>
</dbReference>
<keyword evidence="7 10" id="KW-0472">Membrane</keyword>
<feature type="transmembrane region" description="Helical" evidence="10">
    <location>
        <begin position="148"/>
        <end position="167"/>
    </location>
</feature>
<dbReference type="PANTHER" id="PTHR24221">
    <property type="entry name" value="ATP-BINDING CASSETTE SUB-FAMILY B"/>
    <property type="match status" value="1"/>
</dbReference>
<evidence type="ECO:0000256" key="9">
    <source>
        <dbReference type="SAM" id="MobiDB-lite"/>
    </source>
</evidence>
<dbReference type="Proteomes" id="UP000703661">
    <property type="component" value="Unassembled WGS sequence"/>
</dbReference>
<evidence type="ECO:0000256" key="6">
    <source>
        <dbReference type="ARBA" id="ARBA00022989"/>
    </source>
</evidence>
<dbReference type="GO" id="GO:0016020">
    <property type="term" value="C:membrane"/>
    <property type="evidence" value="ECO:0007669"/>
    <property type="project" value="UniProtKB-SubCell"/>
</dbReference>
<evidence type="ECO:0000256" key="8">
    <source>
        <dbReference type="ARBA" id="ARBA00024363"/>
    </source>
</evidence>
<gene>
    <name evidence="13" type="primary">HMT-1_1</name>
    <name evidence="13" type="ORF">BGZ80_000138</name>
</gene>
<comment type="caution">
    <text evidence="13">The sequence shown here is derived from an EMBL/GenBank/DDBJ whole genome shotgun (WGS) entry which is preliminary data.</text>
</comment>
<evidence type="ECO:0000256" key="2">
    <source>
        <dbReference type="ARBA" id="ARBA00022448"/>
    </source>
</evidence>
<dbReference type="SUPFAM" id="SSF52540">
    <property type="entry name" value="P-loop containing nucleoside triphosphate hydrolases"/>
    <property type="match status" value="1"/>
</dbReference>
<feature type="domain" description="ABC transmembrane type-1" evidence="12">
    <location>
        <begin position="368"/>
        <end position="568"/>
    </location>
</feature>